<reference evidence="2 3" key="1">
    <citation type="journal article" date="2019" name="Nat. Ecol. Evol.">
        <title>Megaphylogeny resolves global patterns of mushroom evolution.</title>
        <authorList>
            <person name="Varga T."/>
            <person name="Krizsan K."/>
            <person name="Foldi C."/>
            <person name="Dima B."/>
            <person name="Sanchez-Garcia M."/>
            <person name="Sanchez-Ramirez S."/>
            <person name="Szollosi G.J."/>
            <person name="Szarkandi J.G."/>
            <person name="Papp V."/>
            <person name="Albert L."/>
            <person name="Andreopoulos W."/>
            <person name="Angelini C."/>
            <person name="Antonin V."/>
            <person name="Barry K.W."/>
            <person name="Bougher N.L."/>
            <person name="Buchanan P."/>
            <person name="Buyck B."/>
            <person name="Bense V."/>
            <person name="Catcheside P."/>
            <person name="Chovatia M."/>
            <person name="Cooper J."/>
            <person name="Damon W."/>
            <person name="Desjardin D."/>
            <person name="Finy P."/>
            <person name="Geml J."/>
            <person name="Haridas S."/>
            <person name="Hughes K."/>
            <person name="Justo A."/>
            <person name="Karasinski D."/>
            <person name="Kautmanova I."/>
            <person name="Kiss B."/>
            <person name="Kocsube S."/>
            <person name="Kotiranta H."/>
            <person name="LaButti K.M."/>
            <person name="Lechner B.E."/>
            <person name="Liimatainen K."/>
            <person name="Lipzen A."/>
            <person name="Lukacs Z."/>
            <person name="Mihaltcheva S."/>
            <person name="Morgado L.N."/>
            <person name="Niskanen T."/>
            <person name="Noordeloos M.E."/>
            <person name="Ohm R.A."/>
            <person name="Ortiz-Santana B."/>
            <person name="Ovrebo C."/>
            <person name="Racz N."/>
            <person name="Riley R."/>
            <person name="Savchenko A."/>
            <person name="Shiryaev A."/>
            <person name="Soop K."/>
            <person name="Spirin V."/>
            <person name="Szebenyi C."/>
            <person name="Tomsovsky M."/>
            <person name="Tulloss R.E."/>
            <person name="Uehling J."/>
            <person name="Grigoriev I.V."/>
            <person name="Vagvolgyi C."/>
            <person name="Papp T."/>
            <person name="Martin F.M."/>
            <person name="Miettinen O."/>
            <person name="Hibbett D.S."/>
            <person name="Nagy L.G."/>
        </authorList>
    </citation>
    <scope>NUCLEOTIDE SEQUENCE [LARGE SCALE GENOMIC DNA]</scope>
    <source>
        <strain evidence="2 3">CBS 309.79</strain>
    </source>
</reference>
<dbReference type="STRING" id="1884261.A0A5C3Q913"/>
<accession>A0A5C3Q913</accession>
<dbReference type="Proteomes" id="UP000305067">
    <property type="component" value="Unassembled WGS sequence"/>
</dbReference>
<sequence>MAAPPSKLTIRRIFETDITEQQRKDIVDMLTESFRQSMMLNSIISMKVDARDPFHRMCLLAGLDGGEVYVAETPSGEIVGAAIWVIPGRSFLDTKELQTKALVPLVEALEPADSEYWMSTYLPDYIKYTNECFSEIGISKEAMWNLITLGVLPEYQRRGVSKSLLEPVTQKAAQTGILRCLETDSETNVEIYTRMGYEVKGHYTFPKGDITIPMWVMLGK</sequence>
<feature type="domain" description="N-acetyltransferase" evidence="1">
    <location>
        <begin position="81"/>
        <end position="219"/>
    </location>
</feature>
<gene>
    <name evidence="2" type="ORF">BDV98DRAFT_596020</name>
</gene>
<name>A0A5C3Q913_9AGAR</name>
<dbReference type="CDD" id="cd04301">
    <property type="entry name" value="NAT_SF"/>
    <property type="match status" value="1"/>
</dbReference>
<organism evidence="2 3">
    <name type="scientific">Pterulicium gracile</name>
    <dbReference type="NCBI Taxonomy" id="1884261"/>
    <lineage>
        <taxon>Eukaryota</taxon>
        <taxon>Fungi</taxon>
        <taxon>Dikarya</taxon>
        <taxon>Basidiomycota</taxon>
        <taxon>Agaricomycotina</taxon>
        <taxon>Agaricomycetes</taxon>
        <taxon>Agaricomycetidae</taxon>
        <taxon>Agaricales</taxon>
        <taxon>Pleurotineae</taxon>
        <taxon>Pterulaceae</taxon>
        <taxon>Pterulicium</taxon>
    </lineage>
</organism>
<dbReference type="OrthoDB" id="61113at2759"/>
<dbReference type="GO" id="GO:0016747">
    <property type="term" value="F:acyltransferase activity, transferring groups other than amino-acyl groups"/>
    <property type="evidence" value="ECO:0007669"/>
    <property type="project" value="InterPro"/>
</dbReference>
<dbReference type="InterPro" id="IPR052523">
    <property type="entry name" value="Trichothecene_AcTrans"/>
</dbReference>
<dbReference type="PROSITE" id="PS51186">
    <property type="entry name" value="GNAT"/>
    <property type="match status" value="1"/>
</dbReference>
<dbReference type="PANTHER" id="PTHR42791:SF1">
    <property type="entry name" value="N-ACETYLTRANSFERASE DOMAIN-CONTAINING PROTEIN"/>
    <property type="match status" value="1"/>
</dbReference>
<dbReference type="PANTHER" id="PTHR42791">
    <property type="entry name" value="GNAT FAMILY ACETYLTRANSFERASE"/>
    <property type="match status" value="1"/>
</dbReference>
<dbReference type="Pfam" id="PF13673">
    <property type="entry name" value="Acetyltransf_10"/>
    <property type="match status" value="1"/>
</dbReference>
<proteinExistence type="predicted"/>
<keyword evidence="3" id="KW-1185">Reference proteome</keyword>
<dbReference type="Gene3D" id="3.40.630.30">
    <property type="match status" value="1"/>
</dbReference>
<dbReference type="InterPro" id="IPR000182">
    <property type="entry name" value="GNAT_dom"/>
</dbReference>
<evidence type="ECO:0000313" key="3">
    <source>
        <dbReference type="Proteomes" id="UP000305067"/>
    </source>
</evidence>
<evidence type="ECO:0000313" key="2">
    <source>
        <dbReference type="EMBL" id="TFK98261.1"/>
    </source>
</evidence>
<dbReference type="AlphaFoldDB" id="A0A5C3Q913"/>
<dbReference type="InterPro" id="IPR016181">
    <property type="entry name" value="Acyl_CoA_acyltransferase"/>
</dbReference>
<dbReference type="SUPFAM" id="SSF55729">
    <property type="entry name" value="Acyl-CoA N-acyltransferases (Nat)"/>
    <property type="match status" value="1"/>
</dbReference>
<dbReference type="EMBL" id="ML178841">
    <property type="protein sequence ID" value="TFK98261.1"/>
    <property type="molecule type" value="Genomic_DNA"/>
</dbReference>
<protein>
    <recommendedName>
        <fullName evidence="1">N-acetyltransferase domain-containing protein</fullName>
    </recommendedName>
</protein>
<evidence type="ECO:0000259" key="1">
    <source>
        <dbReference type="PROSITE" id="PS51186"/>
    </source>
</evidence>